<sequence>MPAPLSLDLRRRFQRLIEEGLSAREAAQRLMISAATGARLALKVRRGESLAAVKCGCPTGRGKLEPYKSFLIELVTQDPDITLFELRDALAHAEGVQVHYSAISRALKRLGFTYKKKALVADEQRRTDIVEARADWTERRQPFMQQRPERLVFIDETCVKTNLTRIRGRARRGQRLHGTAPFGKWHTQTFIAGLTGNALIAPWVIDGAMNGAAFDIYIETQLAPLLAPGTVVILDNLSTHRSPRAAEALKAKGCWFLFLPAYSPDLNPIEMAFAKLKAHLRRIGARTFDQLCQALADICDLFTPQECWNFFKHAGYVST</sequence>
<keyword evidence="3" id="KW-1185">Reference proteome</keyword>
<dbReference type="Gene3D" id="3.30.420.10">
    <property type="entry name" value="Ribonuclease H-like superfamily/Ribonuclease H"/>
    <property type="match status" value="1"/>
</dbReference>
<evidence type="ECO:0000259" key="1">
    <source>
        <dbReference type="Pfam" id="PF13358"/>
    </source>
</evidence>
<organism evidence="2 3">
    <name type="scientific">Beijerinckia indica subsp. indica (strain ATCC 9039 / DSM 1715 / NCIMB 8712)</name>
    <dbReference type="NCBI Taxonomy" id="395963"/>
    <lineage>
        <taxon>Bacteria</taxon>
        <taxon>Pseudomonadati</taxon>
        <taxon>Pseudomonadota</taxon>
        <taxon>Alphaproteobacteria</taxon>
        <taxon>Hyphomicrobiales</taxon>
        <taxon>Beijerinckiaceae</taxon>
        <taxon>Beijerinckia</taxon>
    </lineage>
</organism>
<dbReference type="PANTHER" id="PTHR46564">
    <property type="entry name" value="TRANSPOSASE"/>
    <property type="match status" value="1"/>
</dbReference>
<dbReference type="InterPro" id="IPR047655">
    <property type="entry name" value="Transpos_IS630-like"/>
</dbReference>
<dbReference type="eggNOG" id="COG3415">
    <property type="taxonomic scope" value="Bacteria"/>
</dbReference>
<dbReference type="InterPro" id="IPR038717">
    <property type="entry name" value="Tc1-like_DDE_dom"/>
</dbReference>
<accession>B2IIZ4</accession>
<reference evidence="3" key="1">
    <citation type="submission" date="2008-03" db="EMBL/GenBank/DDBJ databases">
        <title>Complete sequence of chromosome of Beijerinckia indica subsp. indica ATCC 9039.</title>
        <authorList>
            <consortium name="US DOE Joint Genome Institute"/>
            <person name="Copeland A."/>
            <person name="Lucas S."/>
            <person name="Lapidus A."/>
            <person name="Glavina del Rio T."/>
            <person name="Dalin E."/>
            <person name="Tice H."/>
            <person name="Bruce D."/>
            <person name="Goodwin L."/>
            <person name="Pitluck S."/>
            <person name="LaButti K."/>
            <person name="Schmutz J."/>
            <person name="Larimer F."/>
            <person name="Land M."/>
            <person name="Hauser L."/>
            <person name="Kyrpides N."/>
            <person name="Mikhailova N."/>
            <person name="Dunfield P.F."/>
            <person name="Dedysh S.N."/>
            <person name="Liesack W."/>
            <person name="Saw J.H."/>
            <person name="Alam M."/>
            <person name="Chen Y."/>
            <person name="Murrell J.C."/>
            <person name="Richardson P."/>
        </authorList>
    </citation>
    <scope>NUCLEOTIDE SEQUENCE [LARGE SCALE GENOMIC DNA]</scope>
    <source>
        <strain evidence="3">ATCC 9039 / DSM 1715 / NCIMB 8712</strain>
    </source>
</reference>
<dbReference type="GO" id="GO:0003676">
    <property type="term" value="F:nucleic acid binding"/>
    <property type="evidence" value="ECO:0007669"/>
    <property type="project" value="InterPro"/>
</dbReference>
<dbReference type="KEGG" id="bid:Bind_2619"/>
<evidence type="ECO:0000313" key="3">
    <source>
        <dbReference type="Proteomes" id="UP000001695"/>
    </source>
</evidence>
<dbReference type="PANTHER" id="PTHR46564:SF1">
    <property type="entry name" value="TRANSPOSASE"/>
    <property type="match status" value="1"/>
</dbReference>
<protein>
    <submittedName>
        <fullName evidence="2">Transposase and inactivated derivatives-like protein</fullName>
    </submittedName>
</protein>
<dbReference type="AlphaFoldDB" id="B2IIZ4"/>
<dbReference type="InterPro" id="IPR036397">
    <property type="entry name" value="RNaseH_sf"/>
</dbReference>
<dbReference type="STRING" id="395963.Bind_2619"/>
<dbReference type="SUPFAM" id="SSF46689">
    <property type="entry name" value="Homeodomain-like"/>
    <property type="match status" value="1"/>
</dbReference>
<dbReference type="EMBL" id="CP001016">
    <property type="protein sequence ID" value="ACB96206.1"/>
    <property type="molecule type" value="Genomic_DNA"/>
</dbReference>
<feature type="domain" description="Tc1-like transposase DDE" evidence="1">
    <location>
        <begin position="150"/>
        <end position="291"/>
    </location>
</feature>
<evidence type="ECO:0000313" key="2">
    <source>
        <dbReference type="EMBL" id="ACB96206.1"/>
    </source>
</evidence>
<dbReference type="Pfam" id="PF13358">
    <property type="entry name" value="DDE_3"/>
    <property type="match status" value="1"/>
</dbReference>
<dbReference type="HOGENOM" id="CLU_056788_2_3_5"/>
<name>B2IIZ4_BEII9</name>
<gene>
    <name evidence="2" type="ordered locus">Bind_2619</name>
</gene>
<dbReference type="NCBIfam" id="NF033545">
    <property type="entry name" value="transpos_IS630"/>
    <property type="match status" value="1"/>
</dbReference>
<reference evidence="2 3" key="2">
    <citation type="journal article" date="2010" name="J. Bacteriol.">
        <title>Complete genome sequence of Beijerinckia indica subsp. indica.</title>
        <authorList>
            <person name="Tamas I."/>
            <person name="Dedysh S.N."/>
            <person name="Liesack W."/>
            <person name="Stott M.B."/>
            <person name="Alam M."/>
            <person name="Murrell J.C."/>
            <person name="Dunfield P.F."/>
        </authorList>
    </citation>
    <scope>NUCLEOTIDE SEQUENCE [LARGE SCALE GENOMIC DNA]</scope>
    <source>
        <strain evidence="3">ATCC 9039 / DSM 1715 / NCIMB 8712</strain>
    </source>
</reference>
<dbReference type="Proteomes" id="UP000001695">
    <property type="component" value="Chromosome"/>
</dbReference>
<dbReference type="eggNOG" id="COG3335">
    <property type="taxonomic scope" value="Bacteria"/>
</dbReference>
<proteinExistence type="predicted"/>
<dbReference type="InterPro" id="IPR009057">
    <property type="entry name" value="Homeodomain-like_sf"/>
</dbReference>